<feature type="compositionally biased region" description="Basic residues" evidence="1">
    <location>
        <begin position="89"/>
        <end position="100"/>
    </location>
</feature>
<evidence type="ECO:0000313" key="4">
    <source>
        <dbReference type="Proteomes" id="UP000016930"/>
    </source>
</evidence>
<feature type="transmembrane region" description="Helical" evidence="2">
    <location>
        <begin position="27"/>
        <end position="47"/>
    </location>
</feature>
<gene>
    <name evidence="3" type="ORF">CERSUDRAFT_101570</name>
</gene>
<keyword evidence="2" id="KW-1133">Transmembrane helix</keyword>
<reference evidence="3 4" key="1">
    <citation type="journal article" date="2012" name="Proc. Natl. Acad. Sci. U.S.A.">
        <title>Comparative genomics of Ceriporiopsis subvermispora and Phanerochaete chrysosporium provide insight into selective ligninolysis.</title>
        <authorList>
            <person name="Fernandez-Fueyo E."/>
            <person name="Ruiz-Duenas F.J."/>
            <person name="Ferreira P."/>
            <person name="Floudas D."/>
            <person name="Hibbett D.S."/>
            <person name="Canessa P."/>
            <person name="Larrondo L.F."/>
            <person name="James T.Y."/>
            <person name="Seelenfreund D."/>
            <person name="Lobos S."/>
            <person name="Polanco R."/>
            <person name="Tello M."/>
            <person name="Honda Y."/>
            <person name="Watanabe T."/>
            <person name="Watanabe T."/>
            <person name="Ryu J.S."/>
            <person name="Kubicek C.P."/>
            <person name="Schmoll M."/>
            <person name="Gaskell J."/>
            <person name="Hammel K.E."/>
            <person name="St John F.J."/>
            <person name="Vanden Wymelenberg A."/>
            <person name="Sabat G."/>
            <person name="Splinter BonDurant S."/>
            <person name="Syed K."/>
            <person name="Yadav J.S."/>
            <person name="Doddapaneni H."/>
            <person name="Subramanian V."/>
            <person name="Lavin J.L."/>
            <person name="Oguiza J.A."/>
            <person name="Perez G."/>
            <person name="Pisabarro A.G."/>
            <person name="Ramirez L."/>
            <person name="Santoyo F."/>
            <person name="Master E."/>
            <person name="Coutinho P.M."/>
            <person name="Henrissat B."/>
            <person name="Lombard V."/>
            <person name="Magnuson J.K."/>
            <person name="Kuees U."/>
            <person name="Hori C."/>
            <person name="Igarashi K."/>
            <person name="Samejima M."/>
            <person name="Held B.W."/>
            <person name="Barry K.W."/>
            <person name="LaButti K.M."/>
            <person name="Lapidus A."/>
            <person name="Lindquist E.A."/>
            <person name="Lucas S.M."/>
            <person name="Riley R."/>
            <person name="Salamov A.A."/>
            <person name="Hoffmeister D."/>
            <person name="Schwenk D."/>
            <person name="Hadar Y."/>
            <person name="Yarden O."/>
            <person name="de Vries R.P."/>
            <person name="Wiebenga A."/>
            <person name="Stenlid J."/>
            <person name="Eastwood D."/>
            <person name="Grigoriev I.V."/>
            <person name="Berka R.M."/>
            <person name="Blanchette R.A."/>
            <person name="Kersten P."/>
            <person name="Martinez A.T."/>
            <person name="Vicuna R."/>
            <person name="Cullen D."/>
        </authorList>
    </citation>
    <scope>NUCLEOTIDE SEQUENCE [LARGE SCALE GENOMIC DNA]</scope>
    <source>
        <strain evidence="3 4">B</strain>
    </source>
</reference>
<dbReference type="HOGENOM" id="CLU_1635176_0_0_1"/>
<evidence type="ECO:0000256" key="2">
    <source>
        <dbReference type="SAM" id="Phobius"/>
    </source>
</evidence>
<proteinExistence type="predicted"/>
<dbReference type="Proteomes" id="UP000016930">
    <property type="component" value="Unassembled WGS sequence"/>
</dbReference>
<organism evidence="3 4">
    <name type="scientific">Ceriporiopsis subvermispora (strain B)</name>
    <name type="common">White-rot fungus</name>
    <name type="synonym">Gelatoporia subvermispora</name>
    <dbReference type="NCBI Taxonomy" id="914234"/>
    <lineage>
        <taxon>Eukaryota</taxon>
        <taxon>Fungi</taxon>
        <taxon>Dikarya</taxon>
        <taxon>Basidiomycota</taxon>
        <taxon>Agaricomycotina</taxon>
        <taxon>Agaricomycetes</taxon>
        <taxon>Polyporales</taxon>
        <taxon>Gelatoporiaceae</taxon>
        <taxon>Gelatoporia</taxon>
    </lineage>
</organism>
<keyword evidence="2" id="KW-0472">Membrane</keyword>
<dbReference type="AlphaFoldDB" id="M2QUX1"/>
<feature type="region of interest" description="Disordered" evidence="1">
    <location>
        <begin position="86"/>
        <end position="110"/>
    </location>
</feature>
<protein>
    <submittedName>
        <fullName evidence="3">Uncharacterized protein</fullName>
    </submittedName>
</protein>
<name>M2QUX1_CERS8</name>
<accession>M2QUX1</accession>
<dbReference type="EMBL" id="KB446343">
    <property type="protein sequence ID" value="EMD30311.1"/>
    <property type="molecule type" value="Genomic_DNA"/>
</dbReference>
<keyword evidence="4" id="KW-1185">Reference proteome</keyword>
<sequence length="162" mass="17569">MSRLRVRMREALVSDTLWTYKACAGELATRLALAFPGSILLVLLCTLGRTSRWHGKADAQVRHGEFTRPSHGAAGRCCDDPRDASLAQRHTRGAHSRPRRQTIQPPTPPHRLAHAEENLAAASVSALLCSALLLLPAYLGLNFCLTAESGRVRAALDAGQAR</sequence>
<keyword evidence="2" id="KW-0812">Transmembrane</keyword>
<feature type="transmembrane region" description="Helical" evidence="2">
    <location>
        <begin position="119"/>
        <end position="139"/>
    </location>
</feature>
<evidence type="ECO:0000256" key="1">
    <source>
        <dbReference type="SAM" id="MobiDB-lite"/>
    </source>
</evidence>
<evidence type="ECO:0000313" key="3">
    <source>
        <dbReference type="EMBL" id="EMD30311.1"/>
    </source>
</evidence>